<dbReference type="Proteomes" id="UP000003980">
    <property type="component" value="Unassembled WGS sequence"/>
</dbReference>
<evidence type="ECO:0000313" key="2">
    <source>
        <dbReference type="Proteomes" id="UP000003980"/>
    </source>
</evidence>
<name>H2C1H2_9CREN</name>
<dbReference type="AlphaFoldDB" id="H2C1H2"/>
<sequence length="61" mass="7175">MWSSALYPWLYATARWGKEAGSLTIYGGVTHMYDRVQNMILTTLLEKERFVKSFTITQYHI</sequence>
<protein>
    <submittedName>
        <fullName evidence="1">Uncharacterized protein</fullName>
    </submittedName>
</protein>
<proteinExistence type="predicted"/>
<keyword evidence="2" id="KW-1185">Reference proteome</keyword>
<evidence type="ECO:0000313" key="1">
    <source>
        <dbReference type="EMBL" id="EHP70093.1"/>
    </source>
</evidence>
<accession>H2C1H2</accession>
<dbReference type="EMBL" id="JH597761">
    <property type="protein sequence ID" value="EHP70093.1"/>
    <property type="molecule type" value="Genomic_DNA"/>
</dbReference>
<dbReference type="STRING" id="671065.MetMK1DRAFT_00005950"/>
<reference evidence="1 2" key="1">
    <citation type="submission" date="2012-01" db="EMBL/GenBank/DDBJ databases">
        <title>Improved High-Quality Draft sequence of Metallosphaera yellowstonensis MK1.</title>
        <authorList>
            <consortium name="US DOE Joint Genome Institute"/>
            <person name="Lucas S."/>
            <person name="Han J."/>
            <person name="Cheng J.-F."/>
            <person name="Goodwin L."/>
            <person name="Pitluck S."/>
            <person name="Peters L."/>
            <person name="Teshima H."/>
            <person name="Detter J.C."/>
            <person name="Han C."/>
            <person name="Tapia R."/>
            <person name="Land M."/>
            <person name="Hauser L."/>
            <person name="Kyrpides N."/>
            <person name="Kozubal M."/>
            <person name="Macur R.E."/>
            <person name="Jay Z."/>
            <person name="Inskeep W."/>
            <person name="Woyke T."/>
        </authorList>
    </citation>
    <scope>NUCLEOTIDE SEQUENCE [LARGE SCALE GENOMIC DNA]</scope>
    <source>
        <strain evidence="1 2">MK1</strain>
    </source>
</reference>
<organism evidence="1 2">
    <name type="scientific">Metallosphaera yellowstonensis MK1</name>
    <dbReference type="NCBI Taxonomy" id="671065"/>
    <lineage>
        <taxon>Archaea</taxon>
        <taxon>Thermoproteota</taxon>
        <taxon>Thermoprotei</taxon>
        <taxon>Sulfolobales</taxon>
        <taxon>Sulfolobaceae</taxon>
        <taxon>Metallosphaera</taxon>
    </lineage>
</organism>
<dbReference type="HOGENOM" id="CLU_2911589_0_0_2"/>
<gene>
    <name evidence="1" type="ORF">MetMK1DRAFT_00005950</name>
</gene>